<organism evidence="1 2">
    <name type="scientific">Cylicostephanus goldi</name>
    <name type="common">Nematode worm</name>
    <dbReference type="NCBI Taxonomy" id="71465"/>
    <lineage>
        <taxon>Eukaryota</taxon>
        <taxon>Metazoa</taxon>
        <taxon>Ecdysozoa</taxon>
        <taxon>Nematoda</taxon>
        <taxon>Chromadorea</taxon>
        <taxon>Rhabditida</taxon>
        <taxon>Rhabditina</taxon>
        <taxon>Rhabditomorpha</taxon>
        <taxon>Strongyloidea</taxon>
        <taxon>Strongylidae</taxon>
        <taxon>Cylicostephanus</taxon>
    </lineage>
</organism>
<reference evidence="1 2" key="1">
    <citation type="submission" date="2018-11" db="EMBL/GenBank/DDBJ databases">
        <authorList>
            <consortium name="Pathogen Informatics"/>
        </authorList>
    </citation>
    <scope>NUCLEOTIDE SEQUENCE [LARGE SCALE GENOMIC DNA]</scope>
</reference>
<dbReference type="AlphaFoldDB" id="A0A3P6SCJ3"/>
<dbReference type="Proteomes" id="UP000271889">
    <property type="component" value="Unassembled WGS sequence"/>
</dbReference>
<keyword evidence="2" id="KW-1185">Reference proteome</keyword>
<protein>
    <submittedName>
        <fullName evidence="1">Uncharacterized protein</fullName>
    </submittedName>
</protein>
<dbReference type="EMBL" id="UYRV01004617">
    <property type="protein sequence ID" value="VDK51718.1"/>
    <property type="molecule type" value="Genomic_DNA"/>
</dbReference>
<accession>A0A3P6SCJ3</accession>
<name>A0A3P6SCJ3_CYLGO</name>
<sequence length="145" mass="16299">MPGQPIVPAIPVVAATPGQPAIAIVLGEPGVPESKHGSVPQEPQRTNVHIIGKRGSVPQEPQRIIIHLSYPNLWHIQLNMLAVSRQMVLGLFPMVPQPSLHWLVKEEEYKQRRIQTHFLLCFVPVYPHLKIWAYGGRKVSKNSNF</sequence>
<gene>
    <name evidence="1" type="ORF">CGOC_LOCUS2145</name>
</gene>
<proteinExistence type="predicted"/>
<evidence type="ECO:0000313" key="1">
    <source>
        <dbReference type="EMBL" id="VDK51718.1"/>
    </source>
</evidence>
<evidence type="ECO:0000313" key="2">
    <source>
        <dbReference type="Proteomes" id="UP000271889"/>
    </source>
</evidence>